<comment type="caution">
    <text evidence="9">The sequence shown here is derived from an EMBL/GenBank/DDBJ whole genome shotgun (WGS) entry which is preliminary data.</text>
</comment>
<evidence type="ECO:0000256" key="4">
    <source>
        <dbReference type="ARBA" id="ARBA00022692"/>
    </source>
</evidence>
<evidence type="ECO:0000256" key="6">
    <source>
        <dbReference type="ARBA" id="ARBA00023136"/>
    </source>
</evidence>
<feature type="transmembrane region" description="Helical" evidence="7">
    <location>
        <begin position="101"/>
        <end position="126"/>
    </location>
</feature>
<dbReference type="GO" id="GO:0055085">
    <property type="term" value="P:transmembrane transport"/>
    <property type="evidence" value="ECO:0007669"/>
    <property type="project" value="InterPro"/>
</dbReference>
<evidence type="ECO:0000256" key="2">
    <source>
        <dbReference type="ARBA" id="ARBA00022448"/>
    </source>
</evidence>
<evidence type="ECO:0000313" key="9">
    <source>
        <dbReference type="EMBL" id="MYC95919.1"/>
    </source>
</evidence>
<gene>
    <name evidence="9" type="ORF">F4X14_13245</name>
</gene>
<evidence type="ECO:0000259" key="8">
    <source>
        <dbReference type="PROSITE" id="PS50928"/>
    </source>
</evidence>
<reference evidence="9" key="1">
    <citation type="submission" date="2019-09" db="EMBL/GenBank/DDBJ databases">
        <title>Characterisation of the sponge microbiome using genome-centric metagenomics.</title>
        <authorList>
            <person name="Engelberts J.P."/>
            <person name="Robbins S.J."/>
            <person name="De Goeij J.M."/>
            <person name="Aranda M."/>
            <person name="Bell S.C."/>
            <person name="Webster N.S."/>
        </authorList>
    </citation>
    <scope>NUCLEOTIDE SEQUENCE</scope>
    <source>
        <strain evidence="9">SB0661_bin_32</strain>
    </source>
</reference>
<dbReference type="EMBL" id="VXMH01000071">
    <property type="protein sequence ID" value="MYC95919.1"/>
    <property type="molecule type" value="Genomic_DNA"/>
</dbReference>
<comment type="similarity">
    <text evidence="7">Belongs to the binding-protein-dependent transport system permease family.</text>
</comment>
<dbReference type="PROSITE" id="PS50928">
    <property type="entry name" value="ABC_TM1"/>
    <property type="match status" value="1"/>
</dbReference>
<dbReference type="InterPro" id="IPR025966">
    <property type="entry name" value="OppC_N"/>
</dbReference>
<feature type="transmembrane region" description="Helical" evidence="7">
    <location>
        <begin position="269"/>
        <end position="290"/>
    </location>
</feature>
<keyword evidence="3" id="KW-1003">Cell membrane</keyword>
<name>A0A6B1D8S3_9CHLR</name>
<dbReference type="InterPro" id="IPR050366">
    <property type="entry name" value="BP-dependent_transpt_permease"/>
</dbReference>
<keyword evidence="6 7" id="KW-0472">Membrane</keyword>
<feature type="transmembrane region" description="Helical" evidence="7">
    <location>
        <begin position="212"/>
        <end position="233"/>
    </location>
</feature>
<sequence>MTEKQTATASDEIFSETRSSSSARLRARFWSRFRRHRMAMASLVFLVVIVLLAIAAPWVTQHPPNDIQSGLSRAAPSAEHILGGDIAGRDVWSRVVYGGRVSLSVGLVAVSISILIAVLLGTLAGYYGGSVDMIIMRITDIVMLFPVLIMIMTVVSILGPNIFNVMAVIGLFGWPSSARLVRGQILTVREWDFVMAARCLGVMDRSIMFKHILPHVLAPLLVAATFGVASAILSEAGLSFLGLGVLPPTASWGNMLNGAQSIFILERHWWIWVPPGMAILLTVLAINFVGDGLRDAFDPRMSLD</sequence>
<dbReference type="CDD" id="cd06261">
    <property type="entry name" value="TM_PBP2"/>
    <property type="match status" value="1"/>
</dbReference>
<evidence type="ECO:0000256" key="5">
    <source>
        <dbReference type="ARBA" id="ARBA00022989"/>
    </source>
</evidence>
<keyword evidence="4 7" id="KW-0812">Transmembrane</keyword>
<accession>A0A6B1D8S3</accession>
<keyword evidence="2 7" id="KW-0813">Transport</keyword>
<protein>
    <submittedName>
        <fullName evidence="9">ABC transporter permease</fullName>
    </submittedName>
</protein>
<feature type="domain" description="ABC transmembrane type-1" evidence="8">
    <location>
        <begin position="99"/>
        <end position="290"/>
    </location>
</feature>
<evidence type="ECO:0000256" key="7">
    <source>
        <dbReference type="RuleBase" id="RU363032"/>
    </source>
</evidence>
<dbReference type="InterPro" id="IPR000515">
    <property type="entry name" value="MetI-like"/>
</dbReference>
<dbReference type="InterPro" id="IPR035906">
    <property type="entry name" value="MetI-like_sf"/>
</dbReference>
<dbReference type="NCBIfam" id="NF045476">
    <property type="entry name" value="Opp4C"/>
    <property type="match status" value="1"/>
</dbReference>
<feature type="transmembrane region" description="Helical" evidence="7">
    <location>
        <begin position="138"/>
        <end position="157"/>
    </location>
</feature>
<feature type="transmembrane region" description="Helical" evidence="7">
    <location>
        <begin position="38"/>
        <end position="59"/>
    </location>
</feature>
<dbReference type="InterPro" id="IPR053523">
    <property type="entry name" value="Oligopeptide_permease_AppC"/>
</dbReference>
<dbReference type="Gene3D" id="1.10.3720.10">
    <property type="entry name" value="MetI-like"/>
    <property type="match status" value="1"/>
</dbReference>
<comment type="subcellular location">
    <subcellularLocation>
        <location evidence="1 7">Cell membrane</location>
        <topology evidence="1 7">Multi-pass membrane protein</topology>
    </subcellularLocation>
</comment>
<dbReference type="Pfam" id="PF12911">
    <property type="entry name" value="OppC_N"/>
    <property type="match status" value="1"/>
</dbReference>
<dbReference type="GO" id="GO:0005886">
    <property type="term" value="C:plasma membrane"/>
    <property type="evidence" value="ECO:0007669"/>
    <property type="project" value="UniProtKB-SubCell"/>
</dbReference>
<evidence type="ECO:0000256" key="1">
    <source>
        <dbReference type="ARBA" id="ARBA00004651"/>
    </source>
</evidence>
<dbReference type="Pfam" id="PF00528">
    <property type="entry name" value="BPD_transp_1"/>
    <property type="match status" value="1"/>
</dbReference>
<dbReference type="AlphaFoldDB" id="A0A6B1D8S3"/>
<dbReference type="SUPFAM" id="SSF161098">
    <property type="entry name" value="MetI-like"/>
    <property type="match status" value="1"/>
</dbReference>
<organism evidence="9">
    <name type="scientific">Caldilineaceae bacterium SB0661_bin_32</name>
    <dbReference type="NCBI Taxonomy" id="2605255"/>
    <lineage>
        <taxon>Bacteria</taxon>
        <taxon>Bacillati</taxon>
        <taxon>Chloroflexota</taxon>
        <taxon>Caldilineae</taxon>
        <taxon>Caldilineales</taxon>
        <taxon>Caldilineaceae</taxon>
    </lineage>
</organism>
<dbReference type="PANTHER" id="PTHR43386:SF1">
    <property type="entry name" value="D,D-DIPEPTIDE TRANSPORT SYSTEM PERMEASE PROTEIN DDPC-RELATED"/>
    <property type="match status" value="1"/>
</dbReference>
<evidence type="ECO:0000256" key="3">
    <source>
        <dbReference type="ARBA" id="ARBA00022475"/>
    </source>
</evidence>
<keyword evidence="5 7" id="KW-1133">Transmembrane helix</keyword>
<dbReference type="PANTHER" id="PTHR43386">
    <property type="entry name" value="OLIGOPEPTIDE TRANSPORT SYSTEM PERMEASE PROTEIN APPC"/>
    <property type="match status" value="1"/>
</dbReference>
<proteinExistence type="inferred from homology"/>